<dbReference type="Proteomes" id="UP000001227">
    <property type="component" value="Chromosome"/>
</dbReference>
<dbReference type="HOGENOM" id="CLU_503136_0_0_10"/>
<keyword evidence="2" id="KW-1185">Reference proteome</keyword>
<name>B3EUE8_AMOA5</name>
<proteinExistence type="predicted"/>
<dbReference type="KEGG" id="aas:Aasi_0120"/>
<organism evidence="1 2">
    <name type="scientific">Amoebophilus asiaticus (strain 5a2)</name>
    <dbReference type="NCBI Taxonomy" id="452471"/>
    <lineage>
        <taxon>Bacteria</taxon>
        <taxon>Pseudomonadati</taxon>
        <taxon>Bacteroidota</taxon>
        <taxon>Cytophagia</taxon>
        <taxon>Cytophagales</taxon>
        <taxon>Amoebophilaceae</taxon>
        <taxon>Candidatus Amoebophilus</taxon>
    </lineage>
</organism>
<dbReference type="eggNOG" id="COG0666">
    <property type="taxonomic scope" value="Bacteria"/>
</dbReference>
<dbReference type="RefSeq" id="WP_012472338.1">
    <property type="nucleotide sequence ID" value="NC_010830.1"/>
</dbReference>
<gene>
    <name evidence="1" type="ordered locus">Aasi_0120</name>
</gene>
<reference evidence="1 2" key="1">
    <citation type="journal article" date="2010" name="J. Bacteriol.">
        <title>The genome of the amoeba symbiont 'Candidatus Amoebophilus asiaticus' reveals common mechanisms for host cell interaction among amoeba-associated bacteria.</title>
        <authorList>
            <person name="Schmitz-Esser S."/>
            <person name="Tischler P."/>
            <person name="Arnold R."/>
            <person name="Montanaro J."/>
            <person name="Wagner M."/>
            <person name="Rattei T."/>
            <person name="Horn M."/>
        </authorList>
    </citation>
    <scope>NUCLEOTIDE SEQUENCE [LARGE SCALE GENOMIC DNA]</scope>
    <source>
        <strain evidence="1 2">5a2</strain>
    </source>
</reference>
<accession>B3EUE8</accession>
<dbReference type="STRING" id="452471.Aasi_0120"/>
<evidence type="ECO:0000313" key="1">
    <source>
        <dbReference type="EMBL" id="ACE05567.1"/>
    </source>
</evidence>
<protein>
    <submittedName>
        <fullName evidence="1">Uncharacterized protein</fullName>
    </submittedName>
</protein>
<dbReference type="EMBL" id="CP001102">
    <property type="protein sequence ID" value="ACE05567.1"/>
    <property type="molecule type" value="Genomic_DNA"/>
</dbReference>
<dbReference type="AlphaFoldDB" id="B3EUE8"/>
<evidence type="ECO:0000313" key="2">
    <source>
        <dbReference type="Proteomes" id="UP000001227"/>
    </source>
</evidence>
<sequence>MRLIFSKLYTISSSNITITLGIVFLFFINACDCSNPNQGLPTLINGPKDHKKPKQEAVVMNVIPNKLKAGEREVKINFTLSDGFTEARLKKCRLKITYYTATGINKDSYITYRNAMSMEVRKASLDQELSEFYLTSVEQHKSFSLPIMLVPNFTPGMDVLDLKVNFELLDEKRKPLQKDQVSWESQAEPPHKLKLEPYKENKLLELKEYKILELEEIEIHGENREFTVQVSNLGSNITESDQLKLAISRVEGNHASLSIDEENSQDQELDLGTIADNTHISKRITISPGQDEKAKFLLQLLYKGKEYDFLYIEWKKVSPHIRAEYYRRDNHIGYFIDNCSLLPKKVLKVSYKNISNNPVTLGGVTEKFISLENLRTFDHASLPIKFNNQPSAEFEFELLYMDSVLSTASIVVENLQLKIIDPRDGQMIYGSNQATFSIKNLSGARVNIKKVYIQCASERKNAATFIFANPANGEIIDAETPISLSKYIHKETLESEEKVELLIQLKDTHSQIGSSVNLQIQEHYNEKVTFLDEKTLNWVQN</sequence>